<dbReference type="InterPro" id="IPR013155">
    <property type="entry name" value="M/V/L/I-tRNA-synth_anticd-bd"/>
</dbReference>
<keyword evidence="7" id="KW-0030">Aminoacyl-tRNA synthetase</keyword>
<evidence type="ECO:0000259" key="12">
    <source>
        <dbReference type="Pfam" id="PF08264"/>
    </source>
</evidence>
<keyword evidence="3" id="KW-0436">Ligase</keyword>
<proteinExistence type="inferred from homology"/>
<dbReference type="FunFam" id="3.90.740.10:FF:000001">
    <property type="entry name" value="Leucine--tRNA ligase, cytoplasmic"/>
    <property type="match status" value="1"/>
</dbReference>
<evidence type="ECO:0000313" key="14">
    <source>
        <dbReference type="Proteomes" id="UP001175261"/>
    </source>
</evidence>
<evidence type="ECO:0000256" key="5">
    <source>
        <dbReference type="ARBA" id="ARBA00022840"/>
    </source>
</evidence>
<dbReference type="Gene3D" id="3.40.50.620">
    <property type="entry name" value="HUPs"/>
    <property type="match status" value="1"/>
</dbReference>
<feature type="domain" description="Aminoacyl-tRNA synthetase class Ia" evidence="11">
    <location>
        <begin position="200"/>
        <end position="782"/>
    </location>
</feature>
<evidence type="ECO:0000256" key="10">
    <source>
        <dbReference type="SAM" id="MobiDB-lite"/>
    </source>
</evidence>
<comment type="caution">
    <text evidence="13">The sequence shown here is derived from an EMBL/GenBank/DDBJ whole genome shotgun (WGS) entry which is preliminary data.</text>
</comment>
<dbReference type="InterPro" id="IPR004493">
    <property type="entry name" value="Leu-tRNA-synth_Ia_arc/euk"/>
</dbReference>
<dbReference type="SUPFAM" id="SSF50677">
    <property type="entry name" value="ValRS/IleRS/LeuRS editing domain"/>
    <property type="match status" value="1"/>
</dbReference>
<dbReference type="PANTHER" id="PTHR45794:SF1">
    <property type="entry name" value="LEUCINE--TRNA LIGASE, CYTOPLASMIC"/>
    <property type="match status" value="1"/>
</dbReference>
<protein>
    <recommendedName>
        <fullName evidence="2">leucine--tRNA ligase</fullName>
        <ecNumber evidence="2">6.1.1.4</ecNumber>
    </recommendedName>
    <alternativeName>
        <fullName evidence="8">Leucyl-tRNA synthetase</fullName>
    </alternativeName>
</protein>
<evidence type="ECO:0000256" key="3">
    <source>
        <dbReference type="ARBA" id="ARBA00022598"/>
    </source>
</evidence>
<name>A0AA39GQ60_SARSR</name>
<organism evidence="13 14">
    <name type="scientific">Sarocladium strictum</name>
    <name type="common">Black bundle disease fungus</name>
    <name type="synonym">Acremonium strictum</name>
    <dbReference type="NCBI Taxonomy" id="5046"/>
    <lineage>
        <taxon>Eukaryota</taxon>
        <taxon>Fungi</taxon>
        <taxon>Dikarya</taxon>
        <taxon>Ascomycota</taxon>
        <taxon>Pezizomycotina</taxon>
        <taxon>Sordariomycetes</taxon>
        <taxon>Hypocreomycetidae</taxon>
        <taxon>Hypocreales</taxon>
        <taxon>Sarocladiaceae</taxon>
        <taxon>Sarocladium</taxon>
    </lineage>
</organism>
<gene>
    <name evidence="13" type="ORF">NLU13_0623</name>
</gene>
<feature type="compositionally biased region" description="Polar residues" evidence="10">
    <location>
        <begin position="13"/>
        <end position="27"/>
    </location>
</feature>
<evidence type="ECO:0000256" key="2">
    <source>
        <dbReference type="ARBA" id="ARBA00013164"/>
    </source>
</evidence>
<sequence>MAAQVDGAAIPIHTQSEQSKQTLQIQNTDKRDTLIRDEKKYQKEWADAHLFSSDAPTENAADVPKFFATTAYPYMNGTLHTGHSFTISKIEFSTGYARMQGKRALWPQGYHCSGMPIKASADKIAREIEMFGERFEGYKEEDDAPVEARDPKAKTDLGKFGSNKSKAAAKTGGAKYQFQIMLALGIPVEEVPKFSDPQYWLQYFPKLCQADLTDMGCRIDWRRSMVTTDANPFYDSFVSWQVTRLKELGKIKFGKRYTVYSPKDGQPCLDHDRKAGEGIGVQEYTCVKLRTVEWSDRAKEIIGDKLPAGANVFFVPATLRPETMYGQTSCFVGPKVKYGIFQLSAADNEYVVCTYRAARNMAFQSLGTEWGAINQVVEFVGADLIGTLVNAPLSVHGNIRVLPMESLKDSKGTAVVTCVPSDSPDDYATTVELSKKADFYGIKKEWVDREILPIIKTPKGDLIAKTLVEEMKINSPKDAKQLADAKEIAYKNGFYQGVMIHGQFAGKTVPEARDLVAKELMDEKLAFKYAEPDGFVLSRSEDECIAAYLDQWYFNYGTAAKGGDDEWCQTVIKYVQEEFNTYFSEAQNAFENALNWLAQWACSRSYGLGTKLPWDHTQLVESLSDSTIYMAYYTISHLLHGDIFGKTPGLSSKPIKPEQMTGEVWDYIFFRTDTVDSDIAKEDLAAMRREFSYWYPMNLRGSGKDLITNHLSFALYHHVALFPKQFWPRGFRVNGHLMLNGQKMSKSTGNFLTLRQAIEKFGADATRLSLAEAGDGLEDANLEESVANAAILRLFELRKWSKDVLEDESALRKGEIGFFDKIFVNDLNILVEETRQHYEATSYKAAVKSGFYDLQSARDSYRDQCRAAGVGMHVDLVRRFVELQALLIAPVIPHWSEYIWKEVLKKDTSIQGAQFPTAPAADAVLTTIRDYINTTNSNVAQADVRQSKKIAKGKAATFDPKKEKKLTVYVAETYPAAQQKYRDIMQKHWEAEKNTDLKKVMPQVPKPEMKKAMPVLQALKKRLDLGESAERVFEKQLPFKETDVVREMIPGLRSKVLRLEVVEVVKMGEDGKGEVVATGGKDELVAKSAAKVGDVVDGPGGDVTPGDPAFSFVNVEA</sequence>
<evidence type="ECO:0000256" key="7">
    <source>
        <dbReference type="ARBA" id="ARBA00023146"/>
    </source>
</evidence>
<keyword evidence="5" id="KW-0067">ATP-binding</keyword>
<dbReference type="GO" id="GO:0004823">
    <property type="term" value="F:leucine-tRNA ligase activity"/>
    <property type="evidence" value="ECO:0007669"/>
    <property type="project" value="UniProtKB-EC"/>
</dbReference>
<comment type="similarity">
    <text evidence="1">Belongs to the class-I aminoacyl-tRNA synthetase family.</text>
</comment>
<keyword evidence="14" id="KW-1185">Reference proteome</keyword>
<dbReference type="InterPro" id="IPR014729">
    <property type="entry name" value="Rossmann-like_a/b/a_fold"/>
</dbReference>
<dbReference type="Gene3D" id="3.90.740.10">
    <property type="entry name" value="Valyl/Leucyl/Isoleucyl-tRNA synthetase, editing domain"/>
    <property type="match status" value="1"/>
</dbReference>
<evidence type="ECO:0000256" key="9">
    <source>
        <dbReference type="ARBA" id="ARBA00047469"/>
    </source>
</evidence>
<accession>A0AA39GQ60</accession>
<evidence type="ECO:0000256" key="4">
    <source>
        <dbReference type="ARBA" id="ARBA00022741"/>
    </source>
</evidence>
<dbReference type="GO" id="GO:0002161">
    <property type="term" value="F:aminoacyl-tRNA deacylase activity"/>
    <property type="evidence" value="ECO:0007669"/>
    <property type="project" value="InterPro"/>
</dbReference>
<dbReference type="CDD" id="cd07959">
    <property type="entry name" value="Anticodon_Ia_Leu_AEc"/>
    <property type="match status" value="1"/>
</dbReference>
<dbReference type="SUPFAM" id="SSF52374">
    <property type="entry name" value="Nucleotidylyl transferase"/>
    <property type="match status" value="1"/>
</dbReference>
<evidence type="ECO:0000313" key="13">
    <source>
        <dbReference type="EMBL" id="KAK0391121.1"/>
    </source>
</evidence>
<dbReference type="SUPFAM" id="SSF47323">
    <property type="entry name" value="Anticodon-binding domain of a subclass of class I aminoacyl-tRNA synthetases"/>
    <property type="match status" value="1"/>
</dbReference>
<dbReference type="Proteomes" id="UP001175261">
    <property type="component" value="Unassembled WGS sequence"/>
</dbReference>
<dbReference type="InterPro" id="IPR009080">
    <property type="entry name" value="tRNAsynth_Ia_anticodon-bd"/>
</dbReference>
<evidence type="ECO:0000256" key="6">
    <source>
        <dbReference type="ARBA" id="ARBA00022917"/>
    </source>
</evidence>
<dbReference type="PANTHER" id="PTHR45794">
    <property type="entry name" value="LEUCYL-TRNA SYNTHETASE"/>
    <property type="match status" value="1"/>
</dbReference>
<dbReference type="Pfam" id="PF00133">
    <property type="entry name" value="tRNA-synt_1"/>
    <property type="match status" value="2"/>
</dbReference>
<dbReference type="InterPro" id="IPR002300">
    <property type="entry name" value="aa-tRNA-synth_Ia"/>
</dbReference>
<dbReference type="EMBL" id="JAPDFR010000001">
    <property type="protein sequence ID" value="KAK0391121.1"/>
    <property type="molecule type" value="Genomic_DNA"/>
</dbReference>
<feature type="region of interest" description="Disordered" evidence="10">
    <location>
        <begin position="1"/>
        <end position="28"/>
    </location>
</feature>
<evidence type="ECO:0000256" key="1">
    <source>
        <dbReference type="ARBA" id="ARBA00005594"/>
    </source>
</evidence>
<evidence type="ECO:0000259" key="11">
    <source>
        <dbReference type="Pfam" id="PF00133"/>
    </source>
</evidence>
<reference evidence="13" key="1">
    <citation type="submission" date="2022-10" db="EMBL/GenBank/DDBJ databases">
        <title>Determination and structural analysis of whole genome sequence of Sarocladium strictum F4-1.</title>
        <authorList>
            <person name="Hu L."/>
            <person name="Jiang Y."/>
        </authorList>
    </citation>
    <scope>NUCLEOTIDE SEQUENCE</scope>
    <source>
        <strain evidence="13">F4-1</strain>
    </source>
</reference>
<dbReference type="GO" id="GO:0006429">
    <property type="term" value="P:leucyl-tRNA aminoacylation"/>
    <property type="evidence" value="ECO:0007669"/>
    <property type="project" value="InterPro"/>
</dbReference>
<evidence type="ECO:0000256" key="8">
    <source>
        <dbReference type="ARBA" id="ARBA00030520"/>
    </source>
</evidence>
<dbReference type="Gene3D" id="1.10.730.10">
    <property type="entry name" value="Isoleucyl-tRNA Synthetase, Domain 1"/>
    <property type="match status" value="1"/>
</dbReference>
<keyword evidence="6" id="KW-0648">Protein biosynthesis</keyword>
<feature type="domain" description="Methionyl/Valyl/Leucyl/Isoleucyl-tRNA synthetase anticodon-binding" evidence="12">
    <location>
        <begin position="820"/>
        <end position="954"/>
    </location>
</feature>
<dbReference type="Pfam" id="PF08264">
    <property type="entry name" value="Anticodon_1"/>
    <property type="match status" value="1"/>
</dbReference>
<keyword evidence="4" id="KW-0547">Nucleotide-binding</keyword>
<dbReference type="EC" id="6.1.1.4" evidence="2"/>
<dbReference type="NCBIfam" id="TIGR00395">
    <property type="entry name" value="leuS_arch"/>
    <property type="match status" value="1"/>
</dbReference>
<comment type="catalytic activity">
    <reaction evidence="9">
        <text>tRNA(Leu) + L-leucine + ATP = L-leucyl-tRNA(Leu) + AMP + diphosphate</text>
        <dbReference type="Rhea" id="RHEA:11688"/>
        <dbReference type="Rhea" id="RHEA-COMP:9613"/>
        <dbReference type="Rhea" id="RHEA-COMP:9622"/>
        <dbReference type="ChEBI" id="CHEBI:30616"/>
        <dbReference type="ChEBI" id="CHEBI:33019"/>
        <dbReference type="ChEBI" id="CHEBI:57427"/>
        <dbReference type="ChEBI" id="CHEBI:78442"/>
        <dbReference type="ChEBI" id="CHEBI:78494"/>
        <dbReference type="ChEBI" id="CHEBI:456215"/>
        <dbReference type="EC" id="6.1.1.4"/>
    </reaction>
</comment>
<feature type="domain" description="Aminoacyl-tRNA synthetase class Ia" evidence="11">
    <location>
        <begin position="42"/>
        <end position="123"/>
    </location>
</feature>
<dbReference type="GO" id="GO:0005524">
    <property type="term" value="F:ATP binding"/>
    <property type="evidence" value="ECO:0007669"/>
    <property type="project" value="UniProtKB-KW"/>
</dbReference>
<dbReference type="AlphaFoldDB" id="A0AA39GQ60"/>
<dbReference type="InterPro" id="IPR009008">
    <property type="entry name" value="Val/Leu/Ile-tRNA-synth_edit"/>
</dbReference>